<proteinExistence type="predicted"/>
<gene>
    <name evidence="3" type="ORF">VLY81_09375</name>
</gene>
<dbReference type="InterPro" id="IPR032466">
    <property type="entry name" value="Metal_Hydrolase"/>
</dbReference>
<organism evidence="3 4">
    <name type="scientific">Geochorda subterranea</name>
    <dbReference type="NCBI Taxonomy" id="3109564"/>
    <lineage>
        <taxon>Bacteria</taxon>
        <taxon>Bacillati</taxon>
        <taxon>Bacillota</taxon>
        <taxon>Limnochordia</taxon>
        <taxon>Limnochordales</taxon>
        <taxon>Geochordaceae</taxon>
        <taxon>Geochorda</taxon>
    </lineage>
</organism>
<dbReference type="Gene3D" id="3.20.20.140">
    <property type="entry name" value="Metal-dependent hydrolases"/>
    <property type="match status" value="1"/>
</dbReference>
<keyword evidence="1" id="KW-0456">Lyase</keyword>
<dbReference type="InterPro" id="IPR006680">
    <property type="entry name" value="Amidohydro-rel"/>
</dbReference>
<evidence type="ECO:0000259" key="2">
    <source>
        <dbReference type="Pfam" id="PF04909"/>
    </source>
</evidence>
<evidence type="ECO:0000313" key="4">
    <source>
        <dbReference type="Proteomes" id="UP001333102"/>
    </source>
</evidence>
<dbReference type="InterPro" id="IPR032465">
    <property type="entry name" value="ACMSD"/>
</dbReference>
<feature type="domain" description="Amidohydrolase-related" evidence="2">
    <location>
        <begin position="37"/>
        <end position="257"/>
    </location>
</feature>
<dbReference type="RefSeq" id="WP_324667901.1">
    <property type="nucleotide sequence ID" value="NZ_CP141614.1"/>
</dbReference>
<name>A0ABZ1BM81_9FIRM</name>
<accession>A0ABZ1BM81</accession>
<dbReference type="SUPFAM" id="SSF51556">
    <property type="entry name" value="Metallo-dependent hydrolases"/>
    <property type="match status" value="1"/>
</dbReference>
<dbReference type="PANTHER" id="PTHR21240">
    <property type="entry name" value="2-AMINO-3-CARBOXYLMUCONATE-6-SEMIALDEHYDE DECARBOXYLASE"/>
    <property type="match status" value="1"/>
</dbReference>
<dbReference type="Proteomes" id="UP001333102">
    <property type="component" value="Chromosome"/>
</dbReference>
<evidence type="ECO:0000256" key="1">
    <source>
        <dbReference type="ARBA" id="ARBA00023239"/>
    </source>
</evidence>
<sequence>MVRHIIDVHAHLGVSETLQVGVNVDGLLRLMDANAIEMAILSPIPGYADPDGIRDTMAQNDAIAAAVRRHPDRFPTGFGTVEPRHGACALDEVKRIREELELRGLAFHCDYQGVPIDHPIMYQILERAAAYPGTVVLMHTAQHSVLEPPFMLAKVAEAFPDIVFINGHPAMNGTHLASSLYVSQKCSNVYLDLAVWYTTRDPVRLAVTTLGPDRILFGSDLPYYRYSFDKLLVEYAEIPAEVKEAIFWKNAARLFGIGRS</sequence>
<dbReference type="EMBL" id="CP141614">
    <property type="protein sequence ID" value="WRP13656.1"/>
    <property type="molecule type" value="Genomic_DNA"/>
</dbReference>
<dbReference type="Pfam" id="PF04909">
    <property type="entry name" value="Amidohydro_2"/>
    <property type="match status" value="1"/>
</dbReference>
<keyword evidence="4" id="KW-1185">Reference proteome</keyword>
<reference evidence="4" key="1">
    <citation type="submission" date="2023-12" db="EMBL/GenBank/DDBJ databases">
        <title>Novel isolates from deep terrestrial aquifers shed light on the physiology and ecology of the class Limnochordia.</title>
        <authorList>
            <person name="Karnachuk O.V."/>
            <person name="Lukina A.P."/>
            <person name="Avakyan M.R."/>
            <person name="Kadnikov V."/>
            <person name="Begmatov S."/>
            <person name="Beletsky A.V."/>
            <person name="Mardanov A.V."/>
            <person name="Ravin N.V."/>
        </authorList>
    </citation>
    <scope>NUCLEOTIDE SEQUENCE [LARGE SCALE GENOMIC DNA]</scope>
    <source>
        <strain evidence="4">LN</strain>
    </source>
</reference>
<evidence type="ECO:0000313" key="3">
    <source>
        <dbReference type="EMBL" id="WRP13656.1"/>
    </source>
</evidence>
<protein>
    <submittedName>
        <fullName evidence="3">Amidohydrolase family protein</fullName>
    </submittedName>
</protein>